<accession>A0AAW2ZMQ8</accession>
<dbReference type="SUPFAM" id="SSF81606">
    <property type="entry name" value="PP2C-like"/>
    <property type="match status" value="1"/>
</dbReference>
<dbReference type="PANTHER" id="PTHR47992">
    <property type="entry name" value="PROTEIN PHOSPHATASE"/>
    <property type="match status" value="1"/>
</dbReference>
<dbReference type="Gene3D" id="3.80.10.10">
    <property type="entry name" value="Ribonuclease Inhibitor"/>
    <property type="match status" value="2"/>
</dbReference>
<evidence type="ECO:0000256" key="4">
    <source>
        <dbReference type="RuleBase" id="RU003465"/>
    </source>
</evidence>
<dbReference type="SUPFAM" id="SSF52058">
    <property type="entry name" value="L domain-like"/>
    <property type="match status" value="1"/>
</dbReference>
<dbReference type="InterPro" id="IPR001611">
    <property type="entry name" value="Leu-rich_rpt"/>
</dbReference>
<name>A0AAW2ZMQ8_9EUKA</name>
<evidence type="ECO:0000313" key="7">
    <source>
        <dbReference type="Proteomes" id="UP001431209"/>
    </source>
</evidence>
<dbReference type="InterPro" id="IPR001932">
    <property type="entry name" value="PPM-type_phosphatase-like_dom"/>
</dbReference>
<dbReference type="EMBL" id="JAOPGA020001625">
    <property type="protein sequence ID" value="KAL0489989.1"/>
    <property type="molecule type" value="Genomic_DNA"/>
</dbReference>
<proteinExistence type="inferred from homology"/>
<feature type="domain" description="PPM-type phosphatase" evidence="5">
    <location>
        <begin position="215"/>
        <end position="476"/>
    </location>
</feature>
<dbReference type="Pfam" id="PF13855">
    <property type="entry name" value="LRR_8"/>
    <property type="match status" value="1"/>
</dbReference>
<dbReference type="Gene3D" id="3.60.40.10">
    <property type="entry name" value="PPM-type phosphatase domain"/>
    <property type="match status" value="1"/>
</dbReference>
<dbReference type="AlphaFoldDB" id="A0AAW2ZMQ8"/>
<organism evidence="6 7">
    <name type="scientific">Acrasis kona</name>
    <dbReference type="NCBI Taxonomy" id="1008807"/>
    <lineage>
        <taxon>Eukaryota</taxon>
        <taxon>Discoba</taxon>
        <taxon>Heterolobosea</taxon>
        <taxon>Tetramitia</taxon>
        <taxon>Eutetramitia</taxon>
        <taxon>Acrasidae</taxon>
        <taxon>Acrasis</taxon>
    </lineage>
</organism>
<reference evidence="6 7" key="1">
    <citation type="submission" date="2024-03" db="EMBL/GenBank/DDBJ databases">
        <title>The Acrasis kona genome and developmental transcriptomes reveal deep origins of eukaryotic multicellular pathways.</title>
        <authorList>
            <person name="Sheikh S."/>
            <person name="Fu C.-J."/>
            <person name="Brown M.W."/>
            <person name="Baldauf S.L."/>
        </authorList>
    </citation>
    <scope>NUCLEOTIDE SEQUENCE [LARGE SCALE GENOMIC DNA]</scope>
    <source>
        <strain evidence="6 7">ATCC MYA-3509</strain>
    </source>
</reference>
<dbReference type="InterPro" id="IPR000222">
    <property type="entry name" value="PP2C_BS"/>
</dbReference>
<dbReference type="InterPro" id="IPR015655">
    <property type="entry name" value="PP2C"/>
</dbReference>
<keyword evidence="1" id="KW-0479">Metal-binding</keyword>
<dbReference type="InterPro" id="IPR036457">
    <property type="entry name" value="PPM-type-like_dom_sf"/>
</dbReference>
<keyword evidence="3 4" id="KW-0904">Protein phosphatase</keyword>
<keyword evidence="2 4" id="KW-0378">Hydrolase</keyword>
<evidence type="ECO:0000256" key="1">
    <source>
        <dbReference type="ARBA" id="ARBA00022723"/>
    </source>
</evidence>
<dbReference type="InterPro" id="IPR032675">
    <property type="entry name" value="LRR_dom_sf"/>
</dbReference>
<gene>
    <name evidence="6" type="ORF">AKO1_005573</name>
</gene>
<comment type="caution">
    <text evidence="6">The sequence shown here is derived from an EMBL/GenBank/DDBJ whole genome shotgun (WGS) entry which is preliminary data.</text>
</comment>
<dbReference type="SMART" id="SM00332">
    <property type="entry name" value="PP2Cc"/>
    <property type="match status" value="1"/>
</dbReference>
<dbReference type="GO" id="GO:0004722">
    <property type="term" value="F:protein serine/threonine phosphatase activity"/>
    <property type="evidence" value="ECO:0007669"/>
    <property type="project" value="InterPro"/>
</dbReference>
<protein>
    <recommendedName>
        <fullName evidence="5">PPM-type phosphatase domain-containing protein</fullName>
    </recommendedName>
</protein>
<sequence>MFVLDLCYNQIKNLPASFHTLNQLVSLDITRNQLTQFVNMDGWTKITDLFLSSNQLQNLDLFHISESCHRLARLSAGYNKIQSDHQKWSPNSKLQQLYLSGNVIKSMSFDNLQNLTVLFLSENELESIPQHLDQLLPMIRHLDFSCNKLTNVDALQQCTNERILSVNFCLNQVQDAHHYKPNHLLTEVTSHQISHKDPNQLAPHQSLYNTKVNSKWAFAHSIGPFRTSMEDSMVINNDITINDNLHLQLYAVFDGHAGENTAKFAAERLQPVVVNIFENKYAQLQTIDAQCAEQALCEALETIDKQSEQFSDGCTAVVVMIVNKNTCVAVNIGDARAVLGNVDGSVMRLTHDHKPSDPSERNRVLELGGVIIGGRINGYAVSRAIGDHFCRPFISSKPHTCLVDLNYGVHDLLVIACDGVWDVHSDLHAVEVVNQCLRENRSGDEQRDLFRAAQRLMGSSICDRSTDNISVILVKLDH</sequence>
<dbReference type="SMART" id="SM00365">
    <property type="entry name" value="LRR_SD22"/>
    <property type="match status" value="4"/>
</dbReference>
<dbReference type="GO" id="GO:0046872">
    <property type="term" value="F:metal ion binding"/>
    <property type="evidence" value="ECO:0007669"/>
    <property type="project" value="UniProtKB-KW"/>
</dbReference>
<evidence type="ECO:0000256" key="3">
    <source>
        <dbReference type="ARBA" id="ARBA00022912"/>
    </source>
</evidence>
<dbReference type="Proteomes" id="UP001431209">
    <property type="component" value="Unassembled WGS sequence"/>
</dbReference>
<keyword evidence="7" id="KW-1185">Reference proteome</keyword>
<evidence type="ECO:0000313" key="6">
    <source>
        <dbReference type="EMBL" id="KAL0489989.1"/>
    </source>
</evidence>
<dbReference type="PROSITE" id="PS51450">
    <property type="entry name" value="LRR"/>
    <property type="match status" value="1"/>
</dbReference>
<comment type="similarity">
    <text evidence="4">Belongs to the PP2C family.</text>
</comment>
<dbReference type="Pfam" id="PF00481">
    <property type="entry name" value="PP2C"/>
    <property type="match status" value="1"/>
</dbReference>
<dbReference type="PROSITE" id="PS01032">
    <property type="entry name" value="PPM_1"/>
    <property type="match status" value="1"/>
</dbReference>
<evidence type="ECO:0000259" key="5">
    <source>
        <dbReference type="PROSITE" id="PS51746"/>
    </source>
</evidence>
<dbReference type="CDD" id="cd00143">
    <property type="entry name" value="PP2Cc"/>
    <property type="match status" value="1"/>
</dbReference>
<evidence type="ECO:0000256" key="2">
    <source>
        <dbReference type="ARBA" id="ARBA00022801"/>
    </source>
</evidence>
<dbReference type="PROSITE" id="PS51746">
    <property type="entry name" value="PPM_2"/>
    <property type="match status" value="1"/>
</dbReference>